<dbReference type="AlphaFoldDB" id="A0A371F5W0"/>
<name>A0A371F5W0_MUCPR</name>
<reference evidence="4" key="1">
    <citation type="submission" date="2018-05" db="EMBL/GenBank/DDBJ databases">
        <title>Draft genome of Mucuna pruriens seed.</title>
        <authorList>
            <person name="Nnadi N.E."/>
            <person name="Vos R."/>
            <person name="Hasami M.H."/>
            <person name="Devisetty U.K."/>
            <person name="Aguiy J.C."/>
        </authorList>
    </citation>
    <scope>NUCLEOTIDE SEQUENCE [LARGE SCALE GENOMIC DNA]</scope>
    <source>
        <strain evidence="4">JCA_2017</strain>
    </source>
</reference>
<accession>A0A371F5W0</accession>
<dbReference type="PANTHER" id="PTHR44169">
    <property type="entry name" value="NADPH-DEPENDENT 1-ACYLDIHYDROXYACETONE PHOSPHATE REDUCTASE"/>
    <property type="match status" value="1"/>
</dbReference>
<dbReference type="GO" id="GO:0005783">
    <property type="term" value="C:endoplasmic reticulum"/>
    <property type="evidence" value="ECO:0007669"/>
    <property type="project" value="TreeGrafter"/>
</dbReference>
<sequence>MASKLRLELGHFGIDVMNIVPGAIKSNIGDSAKRSKSTHTNEFATHTIVTVLREKPPNGFSYGHYSTVMAIVYHLPIFLGVASIMDYIGEKQQRAIMMKSSSILPQHIHNVMENS</sequence>
<feature type="transmembrane region" description="Helical" evidence="3">
    <location>
        <begin position="65"/>
        <end position="89"/>
    </location>
</feature>
<evidence type="ECO:0000256" key="2">
    <source>
        <dbReference type="ARBA" id="ARBA00023002"/>
    </source>
</evidence>
<evidence type="ECO:0000256" key="1">
    <source>
        <dbReference type="ARBA" id="ARBA00006484"/>
    </source>
</evidence>
<comment type="similarity">
    <text evidence="1">Belongs to the short-chain dehydrogenases/reductases (SDR) family.</text>
</comment>
<protein>
    <submittedName>
        <fullName evidence="4">Uncharacterized protein</fullName>
    </submittedName>
</protein>
<dbReference type="PANTHER" id="PTHR44169:SF6">
    <property type="entry name" value="NADPH-DEPENDENT 1-ACYLDIHYDROXYACETONE PHOSPHATE REDUCTASE"/>
    <property type="match status" value="1"/>
</dbReference>
<dbReference type="EMBL" id="QJKJ01010433">
    <property type="protein sequence ID" value="RDX73706.1"/>
    <property type="molecule type" value="Genomic_DNA"/>
</dbReference>
<dbReference type="GO" id="GO:0016491">
    <property type="term" value="F:oxidoreductase activity"/>
    <property type="evidence" value="ECO:0007669"/>
    <property type="project" value="UniProtKB-KW"/>
</dbReference>
<keyword evidence="3" id="KW-0472">Membrane</keyword>
<keyword evidence="3" id="KW-1133">Transmembrane helix</keyword>
<keyword evidence="2" id="KW-0560">Oxidoreductase</keyword>
<evidence type="ECO:0000313" key="5">
    <source>
        <dbReference type="Proteomes" id="UP000257109"/>
    </source>
</evidence>
<gene>
    <name evidence="4" type="ORF">CR513_46651</name>
</gene>
<dbReference type="OrthoDB" id="2102561at2759"/>
<keyword evidence="5" id="KW-1185">Reference proteome</keyword>
<dbReference type="Proteomes" id="UP000257109">
    <property type="component" value="Unassembled WGS sequence"/>
</dbReference>
<evidence type="ECO:0000313" key="4">
    <source>
        <dbReference type="EMBL" id="RDX73706.1"/>
    </source>
</evidence>
<keyword evidence="3" id="KW-0812">Transmembrane</keyword>
<comment type="caution">
    <text evidence="4">The sequence shown here is derived from an EMBL/GenBank/DDBJ whole genome shotgun (WGS) entry which is preliminary data.</text>
</comment>
<evidence type="ECO:0000256" key="3">
    <source>
        <dbReference type="SAM" id="Phobius"/>
    </source>
</evidence>
<dbReference type="STRING" id="157652.A0A371F5W0"/>
<organism evidence="4 5">
    <name type="scientific">Mucuna pruriens</name>
    <name type="common">Velvet bean</name>
    <name type="synonym">Dolichos pruriens</name>
    <dbReference type="NCBI Taxonomy" id="157652"/>
    <lineage>
        <taxon>Eukaryota</taxon>
        <taxon>Viridiplantae</taxon>
        <taxon>Streptophyta</taxon>
        <taxon>Embryophyta</taxon>
        <taxon>Tracheophyta</taxon>
        <taxon>Spermatophyta</taxon>
        <taxon>Magnoliopsida</taxon>
        <taxon>eudicotyledons</taxon>
        <taxon>Gunneridae</taxon>
        <taxon>Pentapetalae</taxon>
        <taxon>rosids</taxon>
        <taxon>fabids</taxon>
        <taxon>Fabales</taxon>
        <taxon>Fabaceae</taxon>
        <taxon>Papilionoideae</taxon>
        <taxon>50 kb inversion clade</taxon>
        <taxon>NPAAA clade</taxon>
        <taxon>indigoferoid/millettioid clade</taxon>
        <taxon>Phaseoleae</taxon>
        <taxon>Mucuna</taxon>
    </lineage>
</organism>
<proteinExistence type="inferred from homology"/>
<feature type="non-terminal residue" evidence="4">
    <location>
        <position position="1"/>
    </location>
</feature>